<accession>A0ABN2W1Q3</accession>
<dbReference type="SMART" id="SM01121">
    <property type="entry name" value="Dak1_2"/>
    <property type="match status" value="1"/>
</dbReference>
<comment type="caution">
    <text evidence="2">The sequence shown here is derived from an EMBL/GenBank/DDBJ whole genome shotgun (WGS) entry which is preliminary data.</text>
</comment>
<dbReference type="Gene3D" id="1.25.40.340">
    <property type="match status" value="1"/>
</dbReference>
<organism evidence="2 3">
    <name type="scientific">Aeromicrobium halocynthiae</name>
    <dbReference type="NCBI Taxonomy" id="560557"/>
    <lineage>
        <taxon>Bacteria</taxon>
        <taxon>Bacillati</taxon>
        <taxon>Actinomycetota</taxon>
        <taxon>Actinomycetes</taxon>
        <taxon>Propionibacteriales</taxon>
        <taxon>Nocardioidaceae</taxon>
        <taxon>Aeromicrobium</taxon>
    </lineage>
</organism>
<dbReference type="Pfam" id="PF02734">
    <property type="entry name" value="Dak2"/>
    <property type="match status" value="1"/>
</dbReference>
<dbReference type="RefSeq" id="WP_344326534.1">
    <property type="nucleotide sequence ID" value="NZ_BAAAPY010000004.1"/>
</dbReference>
<evidence type="ECO:0000313" key="2">
    <source>
        <dbReference type="EMBL" id="GAA2076696.1"/>
    </source>
</evidence>
<evidence type="ECO:0000313" key="3">
    <source>
        <dbReference type="Proteomes" id="UP001501480"/>
    </source>
</evidence>
<dbReference type="PANTHER" id="PTHR33434:SF4">
    <property type="entry name" value="PHOSPHATASE PROTEIN"/>
    <property type="match status" value="1"/>
</dbReference>
<name>A0ABN2W1Q3_9ACTN</name>
<keyword evidence="3" id="KW-1185">Reference proteome</keyword>
<dbReference type="SMART" id="SM01120">
    <property type="entry name" value="Dak2"/>
    <property type="match status" value="1"/>
</dbReference>
<dbReference type="InterPro" id="IPR004007">
    <property type="entry name" value="DhaL_dom"/>
</dbReference>
<dbReference type="SUPFAM" id="SSF101473">
    <property type="entry name" value="DhaL-like"/>
    <property type="match status" value="1"/>
</dbReference>
<dbReference type="InterPro" id="IPR050270">
    <property type="entry name" value="DegV_domain_contain"/>
</dbReference>
<dbReference type="Pfam" id="PF13684">
    <property type="entry name" value="FakA-like_C"/>
    <property type="match status" value="1"/>
</dbReference>
<dbReference type="InterPro" id="IPR033470">
    <property type="entry name" value="FakA-like_C"/>
</dbReference>
<dbReference type="InterPro" id="IPR036117">
    <property type="entry name" value="DhaL_dom_sf"/>
</dbReference>
<dbReference type="Proteomes" id="UP001501480">
    <property type="component" value="Unassembled WGS sequence"/>
</dbReference>
<dbReference type="InterPro" id="IPR019986">
    <property type="entry name" value="YloV-like"/>
</dbReference>
<feature type="domain" description="DhaL" evidence="1">
    <location>
        <begin position="8"/>
        <end position="201"/>
    </location>
</feature>
<gene>
    <name evidence="2" type="ORF">GCM10009821_15070</name>
</gene>
<protein>
    <submittedName>
        <fullName evidence="2">DAK2 domain-containing protein</fullName>
    </submittedName>
</protein>
<proteinExistence type="predicted"/>
<dbReference type="Pfam" id="PF21645">
    <property type="entry name" value="FakA-like_M"/>
    <property type="match status" value="1"/>
</dbReference>
<sequence length="532" mass="55249">MVLRLRPDAFRVWAQLCAQSLSAARAEIDALNVFPVPDSDTGTNSYLTMVAGVEAIAALDDDAGLDELVPTYTRGLLTGAKGNSGVILSQLARATFRAFDLDAPLEAEDVAAAFEAASAASDAAVGEPVEGTILSVARAAAEGARAAAQEGVGGREAFARAAEAAREALQRTPQQMERLARAGVVDAGGRALVVVLDATEQALTGRAPRAVRTHVPVPVEATGDDLVEGGPAYEVMYLLEADDDAVPDLRAALQPLGDSLVVVGGDRLWNVHVHVDDVGAAIEAGMVAGRPYRIAVTHFAEQIAKQATTRRERGRAVVVATTGDGLATLCRESGADVLEFSRSAPLGLARVEAALREAGADEVVVLPNNQRYVGLFEAAAREAREQGIRVAVIPTHAQVQALAALAVHDPGRGFDEDVVAMSSAAAATGHGAVTVASEPGMTMAGPCQAGDALGVVDGDFAFVGQDLATVATQVLDRLLSPSVELVTLVLGDGADRALAEQLEQHLHAERVDVDVMVYDGGQENYPLFIAVE</sequence>
<dbReference type="NCBIfam" id="TIGR03599">
    <property type="entry name" value="YloV"/>
    <property type="match status" value="1"/>
</dbReference>
<dbReference type="PANTHER" id="PTHR33434">
    <property type="entry name" value="DEGV DOMAIN-CONTAINING PROTEIN DR_1986-RELATED"/>
    <property type="match status" value="1"/>
</dbReference>
<dbReference type="InterPro" id="IPR048394">
    <property type="entry name" value="FakA-like_M"/>
</dbReference>
<evidence type="ECO:0000259" key="1">
    <source>
        <dbReference type="PROSITE" id="PS51480"/>
    </source>
</evidence>
<dbReference type="EMBL" id="BAAAPY010000004">
    <property type="protein sequence ID" value="GAA2076696.1"/>
    <property type="molecule type" value="Genomic_DNA"/>
</dbReference>
<reference evidence="2 3" key="1">
    <citation type="journal article" date="2019" name="Int. J. Syst. Evol. Microbiol.">
        <title>The Global Catalogue of Microorganisms (GCM) 10K type strain sequencing project: providing services to taxonomists for standard genome sequencing and annotation.</title>
        <authorList>
            <consortium name="The Broad Institute Genomics Platform"/>
            <consortium name="The Broad Institute Genome Sequencing Center for Infectious Disease"/>
            <person name="Wu L."/>
            <person name="Ma J."/>
        </authorList>
    </citation>
    <scope>NUCLEOTIDE SEQUENCE [LARGE SCALE GENOMIC DNA]</scope>
    <source>
        <strain evidence="2 3">JCM 15749</strain>
    </source>
</reference>
<dbReference type="PROSITE" id="PS51480">
    <property type="entry name" value="DHAL"/>
    <property type="match status" value="1"/>
</dbReference>